<keyword evidence="6" id="KW-1185">Reference proteome</keyword>
<dbReference type="SMART" id="SM01405">
    <property type="entry name" value="Ribosomal_S6e"/>
    <property type="match status" value="1"/>
</dbReference>
<dbReference type="OrthoDB" id="10260596at2759"/>
<dbReference type="GO" id="GO:0003735">
    <property type="term" value="F:structural constituent of ribosome"/>
    <property type="evidence" value="ECO:0007669"/>
    <property type="project" value="InterPro"/>
</dbReference>
<evidence type="ECO:0000313" key="5">
    <source>
        <dbReference type="EMBL" id="KAF7138010.1"/>
    </source>
</evidence>
<gene>
    <name evidence="5" type="ORF">RHSIM_Rhsim07G0112000</name>
</gene>
<dbReference type="Gene3D" id="1.20.5.2650">
    <property type="match status" value="1"/>
</dbReference>
<dbReference type="GO" id="GO:0006412">
    <property type="term" value="P:translation"/>
    <property type="evidence" value="ECO:0007669"/>
    <property type="project" value="InterPro"/>
</dbReference>
<proteinExistence type="inferred from homology"/>
<evidence type="ECO:0000256" key="3">
    <source>
        <dbReference type="ARBA" id="ARBA00023274"/>
    </source>
</evidence>
<evidence type="ECO:0000256" key="4">
    <source>
        <dbReference type="SAM" id="MobiDB-lite"/>
    </source>
</evidence>
<dbReference type="GO" id="GO:0005840">
    <property type="term" value="C:ribosome"/>
    <property type="evidence" value="ECO:0007669"/>
    <property type="project" value="UniProtKB-KW"/>
</dbReference>
<dbReference type="InterPro" id="IPR001377">
    <property type="entry name" value="Ribosomal_eS6"/>
</dbReference>
<organism evidence="5 6">
    <name type="scientific">Rhododendron simsii</name>
    <name type="common">Sims's rhododendron</name>
    <dbReference type="NCBI Taxonomy" id="118357"/>
    <lineage>
        <taxon>Eukaryota</taxon>
        <taxon>Viridiplantae</taxon>
        <taxon>Streptophyta</taxon>
        <taxon>Embryophyta</taxon>
        <taxon>Tracheophyta</taxon>
        <taxon>Spermatophyta</taxon>
        <taxon>Magnoliopsida</taxon>
        <taxon>eudicotyledons</taxon>
        <taxon>Gunneridae</taxon>
        <taxon>Pentapetalae</taxon>
        <taxon>asterids</taxon>
        <taxon>Ericales</taxon>
        <taxon>Ericaceae</taxon>
        <taxon>Ericoideae</taxon>
        <taxon>Rhodoreae</taxon>
        <taxon>Rhododendron</taxon>
    </lineage>
</organism>
<sequence>MEPSSVDIVVHDLPQVLLRSDPQPNRLFCVGTQRNPEEQQAKSELKRSAVADNESAKSKLSEVQTSSGMFIAKGKNADLEHLNFYWIGTPSFHGHGRRTGRRWRKSVHRCIVSPDLSVLNLVIVKKCESKLPGPTHTDKPRLRGPNRASKIYKLFNISRKDNVQKYVNTYRWTFIDKAGRF</sequence>
<accession>A0A834GPH0</accession>
<keyword evidence="2" id="KW-0689">Ribosomal protein</keyword>
<reference evidence="5" key="1">
    <citation type="submission" date="2019-11" db="EMBL/GenBank/DDBJ databases">
        <authorList>
            <person name="Liu Y."/>
            <person name="Hou J."/>
            <person name="Li T.-Q."/>
            <person name="Guan C.-H."/>
            <person name="Wu X."/>
            <person name="Wu H.-Z."/>
            <person name="Ling F."/>
            <person name="Zhang R."/>
            <person name="Shi X.-G."/>
            <person name="Ren J.-P."/>
            <person name="Chen E.-F."/>
            <person name="Sun J.-M."/>
        </authorList>
    </citation>
    <scope>NUCLEOTIDE SEQUENCE</scope>
    <source>
        <strain evidence="5">Adult_tree_wgs_1</strain>
        <tissue evidence="5">Leaves</tissue>
    </source>
</reference>
<dbReference type="GO" id="GO:1990904">
    <property type="term" value="C:ribonucleoprotein complex"/>
    <property type="evidence" value="ECO:0007669"/>
    <property type="project" value="UniProtKB-KW"/>
</dbReference>
<dbReference type="Proteomes" id="UP000626092">
    <property type="component" value="Unassembled WGS sequence"/>
</dbReference>
<name>A0A834GPH0_RHOSS</name>
<evidence type="ECO:0000313" key="6">
    <source>
        <dbReference type="Proteomes" id="UP000626092"/>
    </source>
</evidence>
<protein>
    <recommendedName>
        <fullName evidence="7">40S ribosomal protein S6</fullName>
    </recommendedName>
</protein>
<evidence type="ECO:0000256" key="2">
    <source>
        <dbReference type="ARBA" id="ARBA00022980"/>
    </source>
</evidence>
<dbReference type="AlphaFoldDB" id="A0A834GPH0"/>
<evidence type="ECO:0000256" key="1">
    <source>
        <dbReference type="ARBA" id="ARBA00009312"/>
    </source>
</evidence>
<evidence type="ECO:0008006" key="7">
    <source>
        <dbReference type="Google" id="ProtNLM"/>
    </source>
</evidence>
<dbReference type="EMBL" id="WJXA01000007">
    <property type="protein sequence ID" value="KAF7138010.1"/>
    <property type="molecule type" value="Genomic_DNA"/>
</dbReference>
<comment type="caution">
    <text evidence="5">The sequence shown here is derived from an EMBL/GenBank/DDBJ whole genome shotgun (WGS) entry which is preliminary data.</text>
</comment>
<feature type="region of interest" description="Disordered" evidence="4">
    <location>
        <begin position="34"/>
        <end position="58"/>
    </location>
</feature>
<comment type="similarity">
    <text evidence="1">Belongs to the eukaryotic ribosomal protein eS6 family.</text>
</comment>
<keyword evidence="3" id="KW-0687">Ribonucleoprotein</keyword>
<dbReference type="Pfam" id="PF01092">
    <property type="entry name" value="Ribosomal_S6e"/>
    <property type="match status" value="1"/>
</dbReference>
<dbReference type="PANTHER" id="PTHR11502">
    <property type="entry name" value="40S RIBOSOMAL PROTEIN S6"/>
    <property type="match status" value="1"/>
</dbReference>
<feature type="compositionally biased region" description="Basic and acidic residues" evidence="4">
    <location>
        <begin position="35"/>
        <end position="58"/>
    </location>
</feature>